<dbReference type="EMBL" id="JYJB01000008">
    <property type="protein sequence ID" value="KJL48083.1"/>
    <property type="molecule type" value="Genomic_DNA"/>
</dbReference>
<comment type="caution">
    <text evidence="1">The sequence shown here is derived from an EMBL/GenBank/DDBJ whole genome shotgun (WGS) entry which is preliminary data.</text>
</comment>
<name>A0A0M2HUD9_9MICO</name>
<dbReference type="PATRIC" id="fig|273678.4.peg.1715"/>
<accession>A0A0M2HUD9</accession>
<proteinExistence type="predicted"/>
<evidence type="ECO:0000313" key="1">
    <source>
        <dbReference type="EMBL" id="KJL48083.1"/>
    </source>
</evidence>
<organism evidence="1 2">
    <name type="scientific">Microbacterium hydrocarbonoxydans</name>
    <dbReference type="NCBI Taxonomy" id="273678"/>
    <lineage>
        <taxon>Bacteria</taxon>
        <taxon>Bacillati</taxon>
        <taxon>Actinomycetota</taxon>
        <taxon>Actinomycetes</taxon>
        <taxon>Micrococcales</taxon>
        <taxon>Microbacteriaceae</taxon>
        <taxon>Microbacterium</taxon>
    </lineage>
</organism>
<dbReference type="Proteomes" id="UP000033900">
    <property type="component" value="Unassembled WGS sequence"/>
</dbReference>
<sequence length="166" mass="17092">MLSLLGATVLTTMMTAGCTTARTQAGGTPSEMPTPTPTAACPLVEGVELPPECAPYDPEKSMAQNDRYRERMDITEEARLAAEQAIADVRPALEALRTSGTLSTDAVVDVFADAGLLHAQTIGDARAVAYGVAAPFGGCIFGEVSADVLTIEAGGFIMDGGCLPAQ</sequence>
<gene>
    <name evidence="1" type="ORF">RS84_01712</name>
</gene>
<evidence type="ECO:0000313" key="2">
    <source>
        <dbReference type="Proteomes" id="UP000033900"/>
    </source>
</evidence>
<reference evidence="1 2" key="1">
    <citation type="submission" date="2015-02" db="EMBL/GenBank/DDBJ databases">
        <title>Draft genome sequences of ten Microbacterium spp. with emphasis on heavy metal contaminated environments.</title>
        <authorList>
            <person name="Corretto E."/>
        </authorList>
    </citation>
    <scope>NUCLEOTIDE SEQUENCE [LARGE SCALE GENOMIC DNA]</scope>
    <source>
        <strain evidence="1 2">SA35</strain>
    </source>
</reference>
<keyword evidence="2" id="KW-1185">Reference proteome</keyword>
<dbReference type="AlphaFoldDB" id="A0A0M2HUD9"/>
<protein>
    <submittedName>
        <fullName evidence="1">Uncharacterized protein</fullName>
    </submittedName>
</protein>